<gene>
    <name evidence="4" type="ORF">A6M23_12665</name>
</gene>
<evidence type="ECO:0000256" key="1">
    <source>
        <dbReference type="ARBA" id="ARBA00022679"/>
    </source>
</evidence>
<dbReference type="RefSeq" id="WP_065974407.1">
    <property type="nucleotide sequence ID" value="NZ_LWRY01000147.1"/>
</dbReference>
<dbReference type="EMBL" id="LWRY01000147">
    <property type="protein sequence ID" value="OCX71046.1"/>
    <property type="molecule type" value="Genomic_DNA"/>
</dbReference>
<dbReference type="CDD" id="cd04301">
    <property type="entry name" value="NAT_SF"/>
    <property type="match status" value="1"/>
</dbReference>
<accession>A0A1C2J543</accession>
<dbReference type="Gene3D" id="3.40.630.30">
    <property type="match status" value="1"/>
</dbReference>
<organism evidence="4 5">
    <name type="scientific">Acidithiobacillus thiooxidans</name>
    <name type="common">Thiobacillus thiooxidans</name>
    <dbReference type="NCBI Taxonomy" id="930"/>
    <lineage>
        <taxon>Bacteria</taxon>
        <taxon>Pseudomonadati</taxon>
        <taxon>Pseudomonadota</taxon>
        <taxon>Acidithiobacillia</taxon>
        <taxon>Acidithiobacillales</taxon>
        <taxon>Acidithiobacillaceae</taxon>
        <taxon>Acidithiobacillus</taxon>
    </lineage>
</organism>
<evidence type="ECO:0000256" key="2">
    <source>
        <dbReference type="ARBA" id="ARBA00023315"/>
    </source>
</evidence>
<protein>
    <recommendedName>
        <fullName evidence="3">N-acetyltransferase domain-containing protein</fullName>
    </recommendedName>
</protein>
<evidence type="ECO:0000313" key="5">
    <source>
        <dbReference type="Proteomes" id="UP000095008"/>
    </source>
</evidence>
<reference evidence="4" key="1">
    <citation type="journal article" date="2016" name="Int. J. Mol. Sci.">
        <title>Comparative genomics of the extreme acidophile Acidithiobacillus thiooxidans reveals intraspecific divergence and niche adaptation.</title>
        <authorList>
            <person name="Zhang X."/>
            <person name="Feng X."/>
            <person name="Tao J."/>
            <person name="Ma L."/>
            <person name="Xiao Y."/>
            <person name="Liang Y."/>
            <person name="Liu X."/>
            <person name="Yin H."/>
        </authorList>
    </citation>
    <scope>NUCLEOTIDE SEQUENCE [LARGE SCALE GENOMIC DNA]</scope>
    <source>
        <strain evidence="4">DXS-W</strain>
    </source>
</reference>
<name>A0A1C2J543_ACITH</name>
<dbReference type="Proteomes" id="UP000095008">
    <property type="component" value="Unassembled WGS sequence"/>
</dbReference>
<sequence length="152" mass="16791">MIIRPITESDVEEISQIFVACFSAPPWNEGWTTESARACLRPKLETQSSRGYVAILNDSIVGTAFGQIESGLNKNKFNIQEFFVLPSVQRQGIGKSLLSKIFSDLSNTENIGSIYLLTIRGSSAHDFYEKFGFSASKKLVVMGAAVNLFDKN</sequence>
<dbReference type="SUPFAM" id="SSF55729">
    <property type="entry name" value="Acyl-CoA N-acyltransferases (Nat)"/>
    <property type="match status" value="1"/>
</dbReference>
<proteinExistence type="predicted"/>
<dbReference type="AlphaFoldDB" id="A0A1C2J543"/>
<comment type="caution">
    <text evidence="4">The sequence shown here is derived from an EMBL/GenBank/DDBJ whole genome shotgun (WGS) entry which is preliminary data.</text>
</comment>
<dbReference type="PROSITE" id="PS51186">
    <property type="entry name" value="GNAT"/>
    <property type="match status" value="1"/>
</dbReference>
<evidence type="ECO:0000259" key="3">
    <source>
        <dbReference type="PROSITE" id="PS51186"/>
    </source>
</evidence>
<keyword evidence="1" id="KW-0808">Transferase</keyword>
<feature type="domain" description="N-acetyltransferase" evidence="3">
    <location>
        <begin position="1"/>
        <end position="152"/>
    </location>
</feature>
<dbReference type="OrthoDB" id="9775804at2"/>
<dbReference type="Pfam" id="PF00583">
    <property type="entry name" value="Acetyltransf_1"/>
    <property type="match status" value="1"/>
</dbReference>
<dbReference type="PANTHER" id="PTHR42919:SF8">
    <property type="entry name" value="N-ALPHA-ACETYLTRANSFERASE 50"/>
    <property type="match status" value="1"/>
</dbReference>
<keyword evidence="2" id="KW-0012">Acyltransferase</keyword>
<dbReference type="InterPro" id="IPR000182">
    <property type="entry name" value="GNAT_dom"/>
</dbReference>
<dbReference type="PANTHER" id="PTHR42919">
    <property type="entry name" value="N-ALPHA-ACETYLTRANSFERASE"/>
    <property type="match status" value="1"/>
</dbReference>
<dbReference type="GO" id="GO:0016747">
    <property type="term" value="F:acyltransferase activity, transferring groups other than amino-acyl groups"/>
    <property type="evidence" value="ECO:0007669"/>
    <property type="project" value="InterPro"/>
</dbReference>
<dbReference type="InterPro" id="IPR051556">
    <property type="entry name" value="N-term/lysine_N-AcTrnsfr"/>
</dbReference>
<evidence type="ECO:0000313" key="4">
    <source>
        <dbReference type="EMBL" id="OCX71046.1"/>
    </source>
</evidence>
<keyword evidence="5" id="KW-1185">Reference proteome</keyword>
<dbReference type="InterPro" id="IPR016181">
    <property type="entry name" value="Acyl_CoA_acyltransferase"/>
</dbReference>